<gene>
    <name evidence="1" type="ORF">G3I53_11190</name>
</gene>
<organism evidence="1">
    <name type="scientific">Streptomyces sp. SID14436</name>
    <dbReference type="NCBI Taxonomy" id="2706070"/>
    <lineage>
        <taxon>Bacteria</taxon>
        <taxon>Bacillati</taxon>
        <taxon>Actinomycetota</taxon>
        <taxon>Actinomycetes</taxon>
        <taxon>Kitasatosporales</taxon>
        <taxon>Streptomycetaceae</taxon>
        <taxon>Streptomyces</taxon>
    </lineage>
</organism>
<sequence>MGADGGPLLDQWFDRGRSLAPDGPALCAGGRTLTYDALDREVSALAGPLAADGRRRVGILAAR</sequence>
<proteinExistence type="predicted"/>
<evidence type="ECO:0000313" key="1">
    <source>
        <dbReference type="EMBL" id="NEA86596.1"/>
    </source>
</evidence>
<dbReference type="GO" id="GO:0016874">
    <property type="term" value="F:ligase activity"/>
    <property type="evidence" value="ECO:0007669"/>
    <property type="project" value="UniProtKB-KW"/>
</dbReference>
<protein>
    <submittedName>
        <fullName evidence="1">Long-chain fatty acid--CoA ligase</fullName>
    </submittedName>
</protein>
<reference evidence="1" key="1">
    <citation type="submission" date="2020-01" db="EMBL/GenBank/DDBJ databases">
        <title>Insect and environment-associated Actinomycetes.</title>
        <authorList>
            <person name="Currrie C."/>
            <person name="Chevrette M."/>
            <person name="Carlson C."/>
            <person name="Stubbendieck R."/>
            <person name="Wendt-Pienkowski E."/>
        </authorList>
    </citation>
    <scope>NUCLEOTIDE SEQUENCE</scope>
    <source>
        <strain evidence="1">SID14436</strain>
    </source>
</reference>
<accession>A0A6G3QSZ7</accession>
<dbReference type="EMBL" id="JAAGMD010000309">
    <property type="protein sequence ID" value="NEA86596.1"/>
    <property type="molecule type" value="Genomic_DNA"/>
</dbReference>
<dbReference type="InterPro" id="IPR042099">
    <property type="entry name" value="ANL_N_sf"/>
</dbReference>
<dbReference type="SUPFAM" id="SSF56801">
    <property type="entry name" value="Acetyl-CoA synthetase-like"/>
    <property type="match status" value="1"/>
</dbReference>
<name>A0A6G3QSZ7_9ACTN</name>
<dbReference type="AlphaFoldDB" id="A0A6G3QSZ7"/>
<feature type="non-terminal residue" evidence="1">
    <location>
        <position position="63"/>
    </location>
</feature>
<comment type="caution">
    <text evidence="1">The sequence shown here is derived from an EMBL/GenBank/DDBJ whole genome shotgun (WGS) entry which is preliminary data.</text>
</comment>
<dbReference type="Gene3D" id="3.40.50.12780">
    <property type="entry name" value="N-terminal domain of ligase-like"/>
    <property type="match status" value="1"/>
</dbReference>
<keyword evidence="1" id="KW-0436">Ligase</keyword>